<protein>
    <submittedName>
        <fullName evidence="2">PP2C family protein-serine/threonine phosphatase</fullName>
        <ecNumber evidence="2">3.1.3.16</ecNumber>
    </submittedName>
</protein>
<keyword evidence="2" id="KW-0378">Hydrolase</keyword>
<dbReference type="RefSeq" id="WP_379509928.1">
    <property type="nucleotide sequence ID" value="NZ_JBHRTQ010000007.1"/>
</dbReference>
<dbReference type="PANTHER" id="PTHR13832:SF827">
    <property type="entry name" value="PROTEIN PHOSPHATASE 1L"/>
    <property type="match status" value="1"/>
</dbReference>
<feature type="domain" description="PPM-type phosphatase" evidence="1">
    <location>
        <begin position="4"/>
        <end position="234"/>
    </location>
</feature>
<name>A0ABV7ISK9_9SPHN</name>
<dbReference type="SUPFAM" id="SSF81606">
    <property type="entry name" value="PP2C-like"/>
    <property type="match status" value="1"/>
</dbReference>
<dbReference type="Pfam" id="PF13672">
    <property type="entry name" value="PP2C_2"/>
    <property type="match status" value="1"/>
</dbReference>
<organism evidence="2 3">
    <name type="scientific">Novosphingobium bradum</name>
    <dbReference type="NCBI Taxonomy" id="1737444"/>
    <lineage>
        <taxon>Bacteria</taxon>
        <taxon>Pseudomonadati</taxon>
        <taxon>Pseudomonadota</taxon>
        <taxon>Alphaproteobacteria</taxon>
        <taxon>Sphingomonadales</taxon>
        <taxon>Sphingomonadaceae</taxon>
        <taxon>Novosphingobium</taxon>
    </lineage>
</organism>
<dbReference type="InterPro" id="IPR015655">
    <property type="entry name" value="PP2C"/>
</dbReference>
<evidence type="ECO:0000313" key="2">
    <source>
        <dbReference type="EMBL" id="MFC3174580.1"/>
    </source>
</evidence>
<dbReference type="PANTHER" id="PTHR13832">
    <property type="entry name" value="PROTEIN PHOSPHATASE 2C"/>
    <property type="match status" value="1"/>
</dbReference>
<dbReference type="SMART" id="SM00331">
    <property type="entry name" value="PP2C_SIG"/>
    <property type="match status" value="1"/>
</dbReference>
<dbReference type="InterPro" id="IPR001932">
    <property type="entry name" value="PPM-type_phosphatase-like_dom"/>
</dbReference>
<dbReference type="Gene3D" id="3.60.40.10">
    <property type="entry name" value="PPM-type phosphatase domain"/>
    <property type="match status" value="1"/>
</dbReference>
<dbReference type="CDD" id="cd00143">
    <property type="entry name" value="PP2Cc"/>
    <property type="match status" value="1"/>
</dbReference>
<evidence type="ECO:0000259" key="1">
    <source>
        <dbReference type="PROSITE" id="PS51746"/>
    </source>
</evidence>
<dbReference type="EMBL" id="JBHRTQ010000007">
    <property type="protein sequence ID" value="MFC3174580.1"/>
    <property type="molecule type" value="Genomic_DNA"/>
</dbReference>
<comment type="caution">
    <text evidence="2">The sequence shown here is derived from an EMBL/GenBank/DDBJ whole genome shotgun (WGS) entry which is preliminary data.</text>
</comment>
<dbReference type="InterPro" id="IPR036457">
    <property type="entry name" value="PPM-type-like_dom_sf"/>
</dbReference>
<reference evidence="3" key="1">
    <citation type="journal article" date="2019" name="Int. J. Syst. Evol. Microbiol.">
        <title>The Global Catalogue of Microorganisms (GCM) 10K type strain sequencing project: providing services to taxonomists for standard genome sequencing and annotation.</title>
        <authorList>
            <consortium name="The Broad Institute Genomics Platform"/>
            <consortium name="The Broad Institute Genome Sequencing Center for Infectious Disease"/>
            <person name="Wu L."/>
            <person name="Ma J."/>
        </authorList>
    </citation>
    <scope>NUCLEOTIDE SEQUENCE [LARGE SCALE GENOMIC DNA]</scope>
    <source>
        <strain evidence="3">KCTC 42984</strain>
    </source>
</reference>
<dbReference type="SMART" id="SM00332">
    <property type="entry name" value="PP2Cc"/>
    <property type="match status" value="1"/>
</dbReference>
<gene>
    <name evidence="2" type="ORF">ACFOD9_09970</name>
</gene>
<dbReference type="GO" id="GO:0004722">
    <property type="term" value="F:protein serine/threonine phosphatase activity"/>
    <property type="evidence" value="ECO:0007669"/>
    <property type="project" value="UniProtKB-EC"/>
</dbReference>
<accession>A0ABV7ISK9</accession>
<dbReference type="EC" id="3.1.3.16" evidence="2"/>
<proteinExistence type="predicted"/>
<sequence>MRLEWHAATDVGAVRKINEDRYFASEPLGLWAVADGMGGMARGDWASTQAVEAVGGVARQTSLEAMLHEAAGALRRANDAILAESHAQGTRMGTTAVVLVVRDNQFGVCWVGDSRAYLLRGRQMHKLTRDHSQVQEMVDHGIITPEQMERHPSRNVLTRAVGVQPDLAVDSIVDRLEPEDVVLLCSDGLHGVLDEREIRDILLRVPLSQVGQALIARCHEEGAPDNVTLVAVAAEEVTLIQFGEAGSAQ</sequence>
<keyword evidence="3" id="KW-1185">Reference proteome</keyword>
<dbReference type="PROSITE" id="PS51746">
    <property type="entry name" value="PPM_2"/>
    <property type="match status" value="1"/>
</dbReference>
<dbReference type="Proteomes" id="UP001595604">
    <property type="component" value="Unassembled WGS sequence"/>
</dbReference>
<evidence type="ECO:0000313" key="3">
    <source>
        <dbReference type="Proteomes" id="UP001595604"/>
    </source>
</evidence>